<protein>
    <submittedName>
        <fullName evidence="1">Uncharacterized protein</fullName>
    </submittedName>
</protein>
<evidence type="ECO:0000313" key="2">
    <source>
        <dbReference type="Proteomes" id="UP000637061"/>
    </source>
</evidence>
<accession>A0A8I1EBS5</accession>
<dbReference type="EMBL" id="JAEHTE010000002">
    <property type="protein sequence ID" value="MBI6883137.1"/>
    <property type="molecule type" value="Genomic_DNA"/>
</dbReference>
<dbReference type="RefSeq" id="WP_198746751.1">
    <property type="nucleotide sequence ID" value="NZ_JAEHTE010000002.1"/>
</dbReference>
<dbReference type="Proteomes" id="UP000637061">
    <property type="component" value="Unassembled WGS sequence"/>
</dbReference>
<organism evidence="1 2">
    <name type="scientific">Pseudomonas putida</name>
    <name type="common">Arthrobacter siderocapsulatus</name>
    <dbReference type="NCBI Taxonomy" id="303"/>
    <lineage>
        <taxon>Bacteria</taxon>
        <taxon>Pseudomonadati</taxon>
        <taxon>Pseudomonadota</taxon>
        <taxon>Gammaproteobacteria</taxon>
        <taxon>Pseudomonadales</taxon>
        <taxon>Pseudomonadaceae</taxon>
        <taxon>Pseudomonas</taxon>
    </lineage>
</organism>
<gene>
    <name evidence="1" type="ORF">JEU22_04365</name>
</gene>
<evidence type="ECO:0000313" key="1">
    <source>
        <dbReference type="EMBL" id="MBI6883137.1"/>
    </source>
</evidence>
<proteinExistence type="predicted"/>
<comment type="caution">
    <text evidence="1">The sequence shown here is derived from an EMBL/GenBank/DDBJ whole genome shotgun (WGS) entry which is preliminary data.</text>
</comment>
<sequence>MDTQQPVTLYIVAGTIGGFAREDAAVPSVAGAFTDEQVAKKVASVTHGQVIPVELDVIKPGILESLKAFGFKIPGAG</sequence>
<dbReference type="AlphaFoldDB" id="A0A8I1EBS5"/>
<name>A0A8I1EBS5_PSEPU</name>
<reference evidence="1" key="1">
    <citation type="submission" date="2020-12" db="EMBL/GenBank/DDBJ databases">
        <title>Enhanced detection system for hospital associated transmission using whole genome sequencing surveillance.</title>
        <authorList>
            <person name="Harrison L.H."/>
            <person name="Van Tyne D."/>
            <person name="Marsh J.W."/>
            <person name="Griffith M.P."/>
            <person name="Snyder D.J."/>
            <person name="Cooper V.S."/>
            <person name="Mustapha M."/>
        </authorList>
    </citation>
    <scope>NUCLEOTIDE SEQUENCE</scope>
    <source>
        <strain evidence="1">PSB00042</strain>
    </source>
</reference>